<evidence type="ECO:0000256" key="1">
    <source>
        <dbReference type="SAM" id="MobiDB-lite"/>
    </source>
</evidence>
<accession>A0A0R2L9A3</accession>
<dbReference type="InterPro" id="IPR024968">
    <property type="entry name" value="SlpA_C_lactobacillus"/>
</dbReference>
<keyword evidence="4" id="KW-1185">Reference proteome</keyword>
<feature type="compositionally biased region" description="Polar residues" evidence="1">
    <location>
        <begin position="93"/>
        <end position="114"/>
    </location>
</feature>
<protein>
    <recommendedName>
        <fullName evidence="2">S-layer protein C-terminal domain-containing protein</fullName>
    </recommendedName>
</protein>
<sequence length="1459" mass="158279">MSIAGGLFFLTGSSTTVKADSATASVKTTISENKTTKSSTKAITTATPTVKQVPTVTVQPTKKITTTTTDTATKTSKIDPTTPTTNTVKKPTISKTPITSPAKTEVSTTLTGNRTTATVPTVPAKTNQITTTDKTVMTATQPTKSDKVDISGPTDPALPITTPLIKTNIAEGKQGTSHWYITSDKTLHIGAGTLDDSKSVTTSTIDYSKPGFPALINTTPNNIPPKVIDDANIDTEDPTTINKLSPNAVHSTSTWINHAKDITSMSVDGLVSASKNMQYVFADLSKLTTITNISNLDTSKTENMEGLFMNDKVLKTVVTNEDPVPDLVDLSSLNVGQVVNMKNMFMNDHAIKAVEFNQTPSKTINQVKDFSYMYKNDYALTFNDNADNDNPYFKNWQLNNAQDLRGMFQNDTSLKKLNLFGMLQGGANAALSTGDSSKNEGMFDGTDLQSLTLGTLNTSLRFSSTTALPSSTSNSWINSRNESFLAMPDNNQTNAGGIGSVFVQGGGVPTPEHNFSVTYTPNSNYDPIHNATHLTFKIPANITIPTNGTVDVPDSPIGSTVSISVPQVKGYLPDRTNINAFVVGDGDMTSDDKVIYTGNPVQQWSVKVTTPNQTTQIMTGTTNKDGQPLRIGDSFTINPTVDGYKVTPGTDTISADTEGNPIITITDTPKYSAVQADSSTATFTASKNHTSSVIIPAGNFANTTTKINVPQIPGYLLSPDSPTELPVIYTDQGKSSVDTSKVTYVLIHIAQSTTTIKVSNDNNVNVIIPEGDYGDLHNLAIIPTIPGYTSNESSLPVTYDKNGKSHVATSNVIYTPINFKASTKTFTDANNNQVTIHIPDVNYGDQGKFAQIQPIPGFQLTADSSTQLPIKYVDGKIVVDSTKIKFVPIQIAASTTKVKDFNNHDVIITIPAGFFGDSKEKAQIPEIPGYQLAPNSPKELPVHYTADGAAIVDASKVNYVPIQISASTTTILGPDNKPVIINIPGSQFGDKTQVAIIPQFPGYKTKTDHLSVNYLTTGKSWINTDNLHYIPIHLSATQVIAKDFNNQDVIIPIPDVDYGKKDQFVNVTKVPGYKSNITKLPIQYTTDGKATIDYQSIKYTPIHIDKTSTTINYAQNKHLTIDIPGGNFGDKNNIALINPVYGYTNNVSQLSVIYKTDGMAQIDTSKLQFTPIHTVAKAITISSPDGNKTKDATLIIPGINFGENETVKVPTFAGYTPQTPNLPIQFDKDGKAFVDLTKIKYFGKQIATGTTIINTPNGPQTIKVPSGRVGDTVTIQVPNIPNYTHVLQTITGKLDGQGHFVSDTKVIYNKISRHAEKITVQDNSIEKHNYLIATYADQPAVQVYYLNHGRTMITLDKTLNSGTDWFSDQEITIANEKYYQINATQWIKANQIYRYEAVKQNISIKAISSLYTAEGKLVTDHQLSADTVWFTDQIIYINGIKYYRVSTNEFVKASDVSEF</sequence>
<dbReference type="PATRIC" id="fig|993692.3.peg.1250"/>
<dbReference type="Proteomes" id="UP000051006">
    <property type="component" value="Unassembled WGS sequence"/>
</dbReference>
<reference evidence="3 4" key="1">
    <citation type="journal article" date="2015" name="Genome Announc.">
        <title>Expanding the biotechnology potential of lactobacilli through comparative genomics of 213 strains and associated genera.</title>
        <authorList>
            <person name="Sun Z."/>
            <person name="Harris H.M."/>
            <person name="McCann A."/>
            <person name="Guo C."/>
            <person name="Argimon S."/>
            <person name="Zhang W."/>
            <person name="Yang X."/>
            <person name="Jeffery I.B."/>
            <person name="Cooney J.C."/>
            <person name="Kagawa T.F."/>
            <person name="Liu W."/>
            <person name="Song Y."/>
            <person name="Salvetti E."/>
            <person name="Wrobel A."/>
            <person name="Rasinkangas P."/>
            <person name="Parkhill J."/>
            <person name="Rea M.C."/>
            <person name="O'Sullivan O."/>
            <person name="Ritari J."/>
            <person name="Douillard F.P."/>
            <person name="Paul Ross R."/>
            <person name="Yang R."/>
            <person name="Briner A.E."/>
            <person name="Felis G.E."/>
            <person name="de Vos W.M."/>
            <person name="Barrangou R."/>
            <person name="Klaenhammer T.R."/>
            <person name="Caufield P.W."/>
            <person name="Cui Y."/>
            <person name="Zhang H."/>
            <person name="O'Toole P.W."/>
        </authorList>
    </citation>
    <scope>NUCLEOTIDE SEQUENCE [LARGE SCALE GENOMIC DNA]</scope>
    <source>
        <strain evidence="3 4">DSM 24716</strain>
    </source>
</reference>
<dbReference type="InterPro" id="IPR005046">
    <property type="entry name" value="DUF285"/>
</dbReference>
<evidence type="ECO:0000259" key="2">
    <source>
        <dbReference type="Pfam" id="PF03217"/>
    </source>
</evidence>
<feature type="domain" description="S-layer protein C-terminal" evidence="2">
    <location>
        <begin position="1404"/>
        <end position="1454"/>
    </location>
</feature>
<organism evidence="3 4">
    <name type="scientific">Companilactobacillus kimchiensis</name>
    <dbReference type="NCBI Taxonomy" id="993692"/>
    <lineage>
        <taxon>Bacteria</taxon>
        <taxon>Bacillati</taxon>
        <taxon>Bacillota</taxon>
        <taxon>Bacilli</taxon>
        <taxon>Lactobacillales</taxon>
        <taxon>Lactobacillaceae</taxon>
        <taxon>Companilactobacillus</taxon>
    </lineage>
</organism>
<dbReference type="Pfam" id="PF03217">
    <property type="entry name" value="SlpA"/>
    <property type="match status" value="2"/>
</dbReference>
<gene>
    <name evidence="3" type="ORF">IV57_GL001232</name>
</gene>
<feature type="compositionally biased region" description="Low complexity" evidence="1">
    <location>
        <begin position="67"/>
        <end position="91"/>
    </location>
</feature>
<dbReference type="EMBL" id="JQCF01000024">
    <property type="protein sequence ID" value="KRN98315.1"/>
    <property type="molecule type" value="Genomic_DNA"/>
</dbReference>
<dbReference type="Pfam" id="PF03382">
    <property type="entry name" value="DUF285"/>
    <property type="match status" value="1"/>
</dbReference>
<evidence type="ECO:0000313" key="4">
    <source>
        <dbReference type="Proteomes" id="UP000051006"/>
    </source>
</evidence>
<feature type="region of interest" description="Disordered" evidence="1">
    <location>
        <begin position="67"/>
        <end position="118"/>
    </location>
</feature>
<dbReference type="STRING" id="993692.IV57_GL001232"/>
<proteinExistence type="predicted"/>
<feature type="domain" description="S-layer protein C-terminal" evidence="2">
    <location>
        <begin position="1344"/>
        <end position="1390"/>
    </location>
</feature>
<name>A0A0R2L9A3_9LACO</name>
<comment type="caution">
    <text evidence="3">The sequence shown here is derived from an EMBL/GenBank/DDBJ whole genome shotgun (WGS) entry which is preliminary data.</text>
</comment>
<evidence type="ECO:0000313" key="3">
    <source>
        <dbReference type="EMBL" id="KRN98315.1"/>
    </source>
</evidence>